<protein>
    <recommendedName>
        <fullName evidence="2">BD-FAE-like domain-containing protein</fullName>
    </recommendedName>
</protein>
<reference evidence="3" key="1">
    <citation type="submission" date="2018-05" db="EMBL/GenBank/DDBJ databases">
        <authorList>
            <person name="Lanie J.A."/>
            <person name="Ng W.-L."/>
            <person name="Kazmierczak K.M."/>
            <person name="Andrzejewski T.M."/>
            <person name="Davidsen T.M."/>
            <person name="Wayne K.J."/>
            <person name="Tettelin H."/>
            <person name="Glass J.I."/>
            <person name="Rusch D."/>
            <person name="Podicherti R."/>
            <person name="Tsui H.-C.T."/>
            <person name="Winkler M.E."/>
        </authorList>
    </citation>
    <scope>NUCLEOTIDE SEQUENCE</scope>
</reference>
<dbReference type="Gene3D" id="3.40.50.1820">
    <property type="entry name" value="alpha/beta hydrolase"/>
    <property type="match status" value="1"/>
</dbReference>
<dbReference type="AlphaFoldDB" id="A0A381S876"/>
<organism evidence="3">
    <name type="scientific">marine metagenome</name>
    <dbReference type="NCBI Taxonomy" id="408172"/>
    <lineage>
        <taxon>unclassified sequences</taxon>
        <taxon>metagenomes</taxon>
        <taxon>ecological metagenomes</taxon>
    </lineage>
</organism>
<accession>A0A381S876</accession>
<dbReference type="PANTHER" id="PTHR48081:SF13">
    <property type="entry name" value="ALPHA_BETA HYDROLASE"/>
    <property type="match status" value="1"/>
</dbReference>
<gene>
    <name evidence="3" type="ORF">METZ01_LOCUS52563</name>
</gene>
<sequence length="396" mass="44393">MKKGLELDPKSRSQIMISKSIKPIWALILISLLCHCGADDDREYEEFVNRLRADEAYIGFFATESACISDIHDEYLNSRKKFFLAVNRAQEEPDGAIERFIEYCRKRSIIDETCESEWERVLTVLSYELYANMPIFDYSASNITEHRNITYAEYPNKKLALDLFLPKEPVDQPVPCIVAIHGGGWRVNRRLWFEPFAKYFASNGLAALTIDYRKLPGVEIMNIVHDAKAAVRWARANAESYGIDPERIGAIGASAGAHLVALLGTTANVPELEGQGGNGHVSSAVQAVVGIATPAFNLEKESLLYEMLGISENEMKLISPIENITSKSAPLYLIHGTVDKVVTPDNSQDLYDKYLALGVHAELTWIEGEGHGFYEGNDRAIRMATEFFLKQFSNEN</sequence>
<dbReference type="GO" id="GO:0016787">
    <property type="term" value="F:hydrolase activity"/>
    <property type="evidence" value="ECO:0007669"/>
    <property type="project" value="UniProtKB-KW"/>
</dbReference>
<dbReference type="SUPFAM" id="SSF53474">
    <property type="entry name" value="alpha/beta-Hydrolases"/>
    <property type="match status" value="1"/>
</dbReference>
<evidence type="ECO:0000256" key="1">
    <source>
        <dbReference type="ARBA" id="ARBA00022801"/>
    </source>
</evidence>
<keyword evidence="1" id="KW-0378">Hydrolase</keyword>
<name>A0A381S876_9ZZZZ</name>
<dbReference type="InterPro" id="IPR029058">
    <property type="entry name" value="AB_hydrolase_fold"/>
</dbReference>
<evidence type="ECO:0000259" key="2">
    <source>
        <dbReference type="Pfam" id="PF20434"/>
    </source>
</evidence>
<proteinExistence type="predicted"/>
<dbReference type="Pfam" id="PF20434">
    <property type="entry name" value="BD-FAE"/>
    <property type="match status" value="1"/>
</dbReference>
<dbReference type="EMBL" id="UINC01002730">
    <property type="protein sequence ID" value="SUZ99709.1"/>
    <property type="molecule type" value="Genomic_DNA"/>
</dbReference>
<dbReference type="PANTHER" id="PTHR48081">
    <property type="entry name" value="AB HYDROLASE SUPERFAMILY PROTEIN C4A8.06C"/>
    <property type="match status" value="1"/>
</dbReference>
<dbReference type="InterPro" id="IPR050300">
    <property type="entry name" value="GDXG_lipolytic_enzyme"/>
</dbReference>
<dbReference type="InterPro" id="IPR049492">
    <property type="entry name" value="BD-FAE-like_dom"/>
</dbReference>
<evidence type="ECO:0000313" key="3">
    <source>
        <dbReference type="EMBL" id="SUZ99709.1"/>
    </source>
</evidence>
<feature type="domain" description="BD-FAE-like" evidence="2">
    <location>
        <begin position="161"/>
        <end position="353"/>
    </location>
</feature>